<evidence type="ECO:0000256" key="11">
    <source>
        <dbReference type="SAM" id="MobiDB-lite"/>
    </source>
</evidence>
<feature type="transmembrane region" description="Helical" evidence="12">
    <location>
        <begin position="504"/>
        <end position="527"/>
    </location>
</feature>
<feature type="transmembrane region" description="Helical" evidence="12">
    <location>
        <begin position="219"/>
        <end position="242"/>
    </location>
</feature>
<protein>
    <submittedName>
        <fullName evidence="15">Glucagon-like peptide 2 receptor</fullName>
    </submittedName>
</protein>
<evidence type="ECO:0000313" key="15">
    <source>
        <dbReference type="EMBL" id="KAG8507130.1"/>
    </source>
</evidence>
<evidence type="ECO:0000256" key="2">
    <source>
        <dbReference type="ARBA" id="ARBA00005314"/>
    </source>
</evidence>
<evidence type="ECO:0000256" key="10">
    <source>
        <dbReference type="ARBA" id="ARBA00023224"/>
    </source>
</evidence>
<dbReference type="Pfam" id="PF02793">
    <property type="entry name" value="HRM"/>
    <property type="match status" value="1"/>
</dbReference>
<comment type="subcellular location">
    <subcellularLocation>
        <location evidence="1">Cell membrane</location>
        <topology evidence="1">Multi-pass membrane protein</topology>
    </subcellularLocation>
</comment>
<dbReference type="PROSITE" id="PS00649">
    <property type="entry name" value="G_PROTEIN_RECEP_F2_1"/>
    <property type="match status" value="1"/>
</dbReference>
<evidence type="ECO:0000256" key="4">
    <source>
        <dbReference type="ARBA" id="ARBA00022692"/>
    </source>
</evidence>
<dbReference type="OrthoDB" id="5967113at2759"/>
<dbReference type="SUPFAM" id="SSF111418">
    <property type="entry name" value="Hormone receptor domain"/>
    <property type="match status" value="1"/>
</dbReference>
<evidence type="ECO:0000256" key="1">
    <source>
        <dbReference type="ARBA" id="ARBA00004651"/>
    </source>
</evidence>
<evidence type="ECO:0000256" key="9">
    <source>
        <dbReference type="ARBA" id="ARBA00023180"/>
    </source>
</evidence>
<keyword evidence="16" id="KW-1185">Reference proteome</keyword>
<dbReference type="GO" id="GO:0004967">
    <property type="term" value="F:glucagon receptor activity"/>
    <property type="evidence" value="ECO:0007669"/>
    <property type="project" value="TreeGrafter"/>
</dbReference>
<dbReference type="PROSITE" id="PS50227">
    <property type="entry name" value="G_PROTEIN_RECEP_F2_3"/>
    <property type="match status" value="1"/>
</dbReference>
<keyword evidence="8 15" id="KW-0675">Receptor</keyword>
<comment type="caution">
    <text evidence="15">The sequence shown here is derived from an EMBL/GenBank/DDBJ whole genome shotgun (WGS) entry which is preliminary data.</text>
</comment>
<proteinExistence type="inferred from homology"/>
<dbReference type="InterPro" id="IPR017981">
    <property type="entry name" value="GPCR_2-like_7TM"/>
</dbReference>
<dbReference type="GO" id="GO:0017046">
    <property type="term" value="F:peptide hormone binding"/>
    <property type="evidence" value="ECO:0007669"/>
    <property type="project" value="TreeGrafter"/>
</dbReference>
<feature type="transmembrane region" description="Helical" evidence="12">
    <location>
        <begin position="342"/>
        <end position="364"/>
    </location>
</feature>
<dbReference type="Proteomes" id="UP000700334">
    <property type="component" value="Unassembled WGS sequence"/>
</dbReference>
<dbReference type="PROSITE" id="PS50261">
    <property type="entry name" value="G_PROTEIN_RECEP_F2_4"/>
    <property type="match status" value="1"/>
</dbReference>
<gene>
    <name evidence="15" type="ORF">J0S82_017069</name>
</gene>
<feature type="compositionally biased region" description="Low complexity" evidence="11">
    <location>
        <begin position="595"/>
        <end position="616"/>
    </location>
</feature>
<evidence type="ECO:0000256" key="8">
    <source>
        <dbReference type="ARBA" id="ARBA00023170"/>
    </source>
</evidence>
<keyword evidence="10" id="KW-0807">Transducer</keyword>
<dbReference type="GO" id="GO:0007188">
    <property type="term" value="P:adenylate cyclase-modulating G protein-coupled receptor signaling pathway"/>
    <property type="evidence" value="ECO:0007669"/>
    <property type="project" value="TreeGrafter"/>
</dbReference>
<dbReference type="Gene3D" id="4.10.1240.10">
    <property type="entry name" value="GPCR, family 2, extracellular hormone receptor domain"/>
    <property type="match status" value="1"/>
</dbReference>
<keyword evidence="6" id="KW-0297">G-protein coupled receptor</keyword>
<feature type="region of interest" description="Disordered" evidence="11">
    <location>
        <begin position="592"/>
        <end position="617"/>
    </location>
</feature>
<feature type="domain" description="G-protein coupled receptors family 2 profile 2" evidence="14">
    <location>
        <begin position="217"/>
        <end position="528"/>
    </location>
</feature>
<evidence type="ECO:0000256" key="12">
    <source>
        <dbReference type="SAM" id="Phobius"/>
    </source>
</evidence>
<dbReference type="GO" id="GO:0005886">
    <property type="term" value="C:plasma membrane"/>
    <property type="evidence" value="ECO:0007669"/>
    <property type="project" value="UniProtKB-SubCell"/>
</dbReference>
<keyword evidence="3" id="KW-1003">Cell membrane</keyword>
<evidence type="ECO:0000256" key="6">
    <source>
        <dbReference type="ARBA" id="ARBA00023040"/>
    </source>
</evidence>
<dbReference type="InterPro" id="IPR050332">
    <property type="entry name" value="GPCR_2"/>
</dbReference>
<evidence type="ECO:0000256" key="3">
    <source>
        <dbReference type="ARBA" id="ARBA00022475"/>
    </source>
</evidence>
<dbReference type="Gene3D" id="1.20.1070.10">
    <property type="entry name" value="Rhodopsin 7-helix transmembrane proteins"/>
    <property type="match status" value="1"/>
</dbReference>
<evidence type="ECO:0000259" key="14">
    <source>
        <dbReference type="PROSITE" id="PS50261"/>
    </source>
</evidence>
<evidence type="ECO:0000256" key="7">
    <source>
        <dbReference type="ARBA" id="ARBA00023136"/>
    </source>
</evidence>
<feature type="transmembrane region" description="Helical" evidence="12">
    <location>
        <begin position="471"/>
        <end position="492"/>
    </location>
</feature>
<dbReference type="EMBL" id="JAGFMF010012125">
    <property type="protein sequence ID" value="KAG8507130.1"/>
    <property type="molecule type" value="Genomic_DNA"/>
</dbReference>
<keyword evidence="9" id="KW-0325">Glycoprotein</keyword>
<feature type="domain" description="G-protein coupled receptors family 2 profile 1" evidence="13">
    <location>
        <begin position="121"/>
        <end position="202"/>
    </location>
</feature>
<dbReference type="PANTHER" id="PTHR45620:SF23">
    <property type="entry name" value="GLUCAGON-LIKE PEPTIDE 2 RECEPTOR"/>
    <property type="match status" value="1"/>
</dbReference>
<feature type="non-terminal residue" evidence="15">
    <location>
        <position position="633"/>
    </location>
</feature>
<dbReference type="PANTHER" id="PTHR45620">
    <property type="entry name" value="PDF RECEPTOR-LIKE PROTEIN-RELATED"/>
    <property type="match status" value="1"/>
</dbReference>
<keyword evidence="7 12" id="KW-0472">Membrane</keyword>
<evidence type="ECO:0000259" key="13">
    <source>
        <dbReference type="PROSITE" id="PS50227"/>
    </source>
</evidence>
<comment type="similarity">
    <text evidence="2">Belongs to the G-protein coupled receptor 2 family.</text>
</comment>
<dbReference type="InterPro" id="IPR017983">
    <property type="entry name" value="GPCR_2_secretin-like_CS"/>
</dbReference>
<organism evidence="15 16">
    <name type="scientific">Galemys pyrenaicus</name>
    <name type="common">Iberian desman</name>
    <name type="synonym">Pyrenean desman</name>
    <dbReference type="NCBI Taxonomy" id="202257"/>
    <lineage>
        <taxon>Eukaryota</taxon>
        <taxon>Metazoa</taxon>
        <taxon>Chordata</taxon>
        <taxon>Craniata</taxon>
        <taxon>Vertebrata</taxon>
        <taxon>Euteleostomi</taxon>
        <taxon>Mammalia</taxon>
        <taxon>Eutheria</taxon>
        <taxon>Laurasiatheria</taxon>
        <taxon>Eulipotyphla</taxon>
        <taxon>Talpidae</taxon>
        <taxon>Galemys</taxon>
    </lineage>
</organism>
<keyword evidence="5 12" id="KW-1133">Transmembrane helix</keyword>
<dbReference type="PRINTS" id="PR00249">
    <property type="entry name" value="GPCRSECRETIN"/>
</dbReference>
<feature type="transmembrane region" description="Helical" evidence="12">
    <location>
        <begin position="376"/>
        <end position="397"/>
    </location>
</feature>
<dbReference type="SMART" id="SM00008">
    <property type="entry name" value="HormR"/>
    <property type="match status" value="1"/>
</dbReference>
<reference evidence="15" key="1">
    <citation type="journal article" date="2021" name="Evol. Appl.">
        <title>The genome of the Pyrenean desman and the effects of bottlenecks and inbreeding on the genomic landscape of an endangered species.</title>
        <authorList>
            <person name="Escoda L."/>
            <person name="Castresana J."/>
        </authorList>
    </citation>
    <scope>NUCLEOTIDE SEQUENCE</scope>
    <source>
        <strain evidence="15">IBE-C5619</strain>
    </source>
</reference>
<dbReference type="GO" id="GO:0007166">
    <property type="term" value="P:cell surface receptor signaling pathway"/>
    <property type="evidence" value="ECO:0007669"/>
    <property type="project" value="InterPro"/>
</dbReference>
<dbReference type="InterPro" id="IPR000832">
    <property type="entry name" value="GPCR_2_secretin-like"/>
</dbReference>
<dbReference type="InterPro" id="IPR036445">
    <property type="entry name" value="GPCR_2_extracell_dom_sf"/>
</dbReference>
<dbReference type="FunFam" id="4.10.1240.10:FF:000017">
    <property type="entry name" value="Glucagon like peptide 2 receptor"/>
    <property type="match status" value="1"/>
</dbReference>
<sequence length="633" mass="73012">RSWRSVERICANTSSLYEEECKRRPPVVHLRLLEKCAHTCESAARKMRPGKRRVRPLSGVHALPMGVPAPWGARPDPFLRRLSLCVPARPFLTLLLLVSIKQVTGSLLEKTTQKWIKYKENCLRDLLKEPSGIFCNGTFDKYACWPHSSPGNVSVPCPSYLPWWHEESSGRVHRHCLAQGTWQTLENSTAIWQDNSECLKEQSFKEDEKHHDLLSTLKLLYTVGYSISLASLCLAVTLLLFLRKLHCTRNYIHMNLFASFILRALAVLVKDVVIHSSYSKRPSNEKGWVSYMPEISTPCRVVQAFLHFFVGTNYSWLLVEGLYLHSLLDPTVFSERRLWPTYLLLGWAFPVLFVVPWVIVRFHLENTGCWTNNKNMIIWWIIRGPIMLCVAVNFFLFMKILKLLISKLKAHQMCFRDYRYRHSVCNQGDKLDFLFLIDMIRAAMKACSGEQEVLLLPVSRSRQLSGCHCRLAKSTLVLIPLLGVHEVVFFFVTDDHIFGFPKLVRLFFQLTLGSVHGFIVALLYCFANGEVKAELWKHWFRFLLAPNSGCRTWFLKNFRFLGKCPKKLSEEERTRTLQKLRPLPGSERLVYLSTQGPGQRGPRPPRGSSLSESSEGYFTMVHTTEEILEESEI</sequence>
<dbReference type="Pfam" id="PF00002">
    <property type="entry name" value="7tm_2"/>
    <property type="match status" value="1"/>
</dbReference>
<dbReference type="SUPFAM" id="SSF81321">
    <property type="entry name" value="Family A G protein-coupled receptor-like"/>
    <property type="match status" value="1"/>
</dbReference>
<evidence type="ECO:0000256" key="5">
    <source>
        <dbReference type="ARBA" id="ARBA00022989"/>
    </source>
</evidence>
<dbReference type="AlphaFoldDB" id="A0A8J5ZYI8"/>
<name>A0A8J5ZYI8_GALPY</name>
<evidence type="ECO:0000313" key="16">
    <source>
        <dbReference type="Proteomes" id="UP000700334"/>
    </source>
</evidence>
<accession>A0A8J5ZYI8</accession>
<dbReference type="InterPro" id="IPR001879">
    <property type="entry name" value="GPCR_2_extracellular_dom"/>
</dbReference>
<keyword evidence="4 12" id="KW-0812">Transmembrane</keyword>